<dbReference type="GO" id="GO:0005762">
    <property type="term" value="C:mitochondrial large ribosomal subunit"/>
    <property type="evidence" value="ECO:0007669"/>
    <property type="project" value="TreeGrafter"/>
</dbReference>
<dbReference type="Gene3D" id="3.40.30.10">
    <property type="entry name" value="Glutaredoxin"/>
    <property type="match status" value="1"/>
</dbReference>
<dbReference type="GO" id="GO:0003735">
    <property type="term" value="F:structural constituent of ribosome"/>
    <property type="evidence" value="ECO:0007669"/>
    <property type="project" value="TreeGrafter"/>
</dbReference>
<gene>
    <name evidence="7" type="ORF">PoMZ_01328</name>
</gene>
<dbReference type="EMBL" id="CP034205">
    <property type="protein sequence ID" value="QBZ56422.1"/>
    <property type="molecule type" value="Genomic_DNA"/>
</dbReference>
<dbReference type="InterPro" id="IPR042776">
    <property type="entry name" value="Ribosomal_mL53_fung"/>
</dbReference>
<organism evidence="7 8">
    <name type="scientific">Pyricularia oryzae</name>
    <name type="common">Rice blast fungus</name>
    <name type="synonym">Magnaporthe oryzae</name>
    <dbReference type="NCBI Taxonomy" id="318829"/>
    <lineage>
        <taxon>Eukaryota</taxon>
        <taxon>Fungi</taxon>
        <taxon>Dikarya</taxon>
        <taxon>Ascomycota</taxon>
        <taxon>Pezizomycotina</taxon>
        <taxon>Sordariomycetes</taxon>
        <taxon>Sordariomycetidae</taxon>
        <taxon>Magnaporthales</taxon>
        <taxon>Pyriculariaceae</taxon>
        <taxon>Pyricularia</taxon>
    </lineage>
</organism>
<comment type="subcellular location">
    <subcellularLocation>
        <location evidence="1">Mitochondrion</location>
    </subcellularLocation>
</comment>
<dbReference type="InterPro" id="IPR019716">
    <property type="entry name" value="Ribosomal_mL53"/>
</dbReference>
<evidence type="ECO:0000256" key="3">
    <source>
        <dbReference type="ARBA" id="ARBA00022980"/>
    </source>
</evidence>
<protein>
    <recommendedName>
        <fullName evidence="6">Large ribosomal subunit protein mL53</fullName>
    </recommendedName>
</protein>
<reference evidence="7 8" key="1">
    <citation type="journal article" date="2019" name="Mol. Biol. Evol.">
        <title>Blast fungal genomes show frequent chromosomal changes, gene gains and losses, and effector gene turnover.</title>
        <authorList>
            <person name="Gomez Luciano L.B."/>
            <person name="Jason Tsai I."/>
            <person name="Chuma I."/>
            <person name="Tosa Y."/>
            <person name="Chen Y.H."/>
            <person name="Li J.Y."/>
            <person name="Li M.Y."/>
            <person name="Jade Lu M.Y."/>
            <person name="Nakayashiki H."/>
            <person name="Li W.H."/>
        </authorList>
    </citation>
    <scope>NUCLEOTIDE SEQUENCE [LARGE SCALE GENOMIC DNA]</scope>
    <source>
        <strain evidence="7">MZ5-1-6</strain>
    </source>
</reference>
<dbReference type="OMA" id="MDFNCSK"/>
<name>A0A4P7N4E6_PYROR</name>
<evidence type="ECO:0000256" key="1">
    <source>
        <dbReference type="ARBA" id="ARBA00004173"/>
    </source>
</evidence>
<evidence type="ECO:0000256" key="4">
    <source>
        <dbReference type="ARBA" id="ARBA00023128"/>
    </source>
</evidence>
<evidence type="ECO:0000256" key="6">
    <source>
        <dbReference type="ARBA" id="ARBA00035180"/>
    </source>
</evidence>
<dbReference type="Pfam" id="PF10780">
    <property type="entry name" value="MRP_L53"/>
    <property type="match status" value="1"/>
</dbReference>
<dbReference type="PANTHER" id="PTHR28236">
    <property type="entry name" value="54S RIBOSOMAL PROTEIN L44, MITOCHONDRIAL"/>
    <property type="match status" value="1"/>
</dbReference>
<dbReference type="SMR" id="A0A4P7N4E6"/>
<keyword evidence="4" id="KW-0496">Mitochondrion</keyword>
<dbReference type="Proteomes" id="UP000294847">
    <property type="component" value="Chromosome 2"/>
</dbReference>
<proteinExistence type="inferred from homology"/>
<dbReference type="FunFam" id="3.40.30.10:FF:000260">
    <property type="entry name" value="Mitochondrial ribosomal protein L44"/>
    <property type="match status" value="1"/>
</dbReference>
<evidence type="ECO:0000313" key="8">
    <source>
        <dbReference type="Proteomes" id="UP000294847"/>
    </source>
</evidence>
<comment type="similarity">
    <text evidence="2">Belongs to the mitochondrion-specific ribosomal protein mL53 family.</text>
</comment>
<dbReference type="PANTHER" id="PTHR28236:SF1">
    <property type="entry name" value="LARGE RIBOSOMAL SUBUNIT PROTEIN ML53"/>
    <property type="match status" value="1"/>
</dbReference>
<evidence type="ECO:0000256" key="5">
    <source>
        <dbReference type="ARBA" id="ARBA00023274"/>
    </source>
</evidence>
<dbReference type="AlphaFoldDB" id="A0A4P7N4E6"/>
<evidence type="ECO:0000256" key="2">
    <source>
        <dbReference type="ARBA" id="ARBA00005557"/>
    </source>
</evidence>
<keyword evidence="3" id="KW-0689">Ribosomal protein</keyword>
<evidence type="ECO:0000313" key="7">
    <source>
        <dbReference type="EMBL" id="QBZ56422.1"/>
    </source>
</evidence>
<dbReference type="VEuPathDB" id="FungiDB:M_BR32_EuGene_00012361"/>
<keyword evidence="5" id="KW-0687">Ribonucleoprotein</keyword>
<accession>A0A4P7N4E6</accession>
<sequence length="96" mass="10693">MNRFVTEVTTQFNPFATSARAARLFLAYLPPNARASGMNIKTSLLPKTSTQPPKLQVKFKDGTQMDLDCQKLGIKGVLEEVNRHVRQLEKADSLSS</sequence>